<dbReference type="Gene3D" id="3.40.50.720">
    <property type="entry name" value="NAD(P)-binding Rossmann-like Domain"/>
    <property type="match status" value="1"/>
</dbReference>
<evidence type="ECO:0000313" key="3">
    <source>
        <dbReference type="Proteomes" id="UP000000245"/>
    </source>
</evidence>
<sequence>MTKADSAQGQAARFAGRFALVTGGASGIGRAIALRLAAEGASVTFTHLPGDDAAADTLAELRRAGPGASHHAEAADVADRAAMEAVAARAIARAGHLSLLVNNAGIQVEQPSDALDMDRFDRVIAVDLLAVAHLSSRVIGHMAQRGSGAILNISSVHEIVPKPGFLSYSAAKGGIGNLTRTLALEFAGRGVRVNAVGPGATVTPMNAGWTGDPERRRVVEAHIPMGRPAEAAEIAAVAAFLLSDEASYVTGQTLYACGGLSLYGDFARNWST</sequence>
<dbReference type="GO" id="GO:0032787">
    <property type="term" value="P:monocarboxylic acid metabolic process"/>
    <property type="evidence" value="ECO:0007669"/>
    <property type="project" value="UniProtKB-ARBA"/>
</dbReference>
<evidence type="ECO:0000256" key="1">
    <source>
        <dbReference type="ARBA" id="ARBA00006484"/>
    </source>
</evidence>
<dbReference type="PANTHER" id="PTHR42879:SF2">
    <property type="entry name" value="3-OXOACYL-[ACYL-CARRIER-PROTEIN] REDUCTASE FABG"/>
    <property type="match status" value="1"/>
</dbReference>
<dbReference type="HOGENOM" id="CLU_010194_1_0_5"/>
<gene>
    <name evidence="2" type="ordered locus">Acry_2603</name>
</gene>
<dbReference type="InterPro" id="IPR020904">
    <property type="entry name" value="Sc_DH/Rdtase_CS"/>
</dbReference>
<dbReference type="PANTHER" id="PTHR42879">
    <property type="entry name" value="3-OXOACYL-(ACYL-CARRIER-PROTEIN) REDUCTASE"/>
    <property type="match status" value="1"/>
</dbReference>
<dbReference type="InterPro" id="IPR002347">
    <property type="entry name" value="SDR_fam"/>
</dbReference>
<accession>A5G1R2</accession>
<dbReference type="PRINTS" id="PR00080">
    <property type="entry name" value="SDRFAMILY"/>
</dbReference>
<dbReference type="KEGG" id="acr:Acry_2603"/>
<dbReference type="Pfam" id="PF13561">
    <property type="entry name" value="adh_short_C2"/>
    <property type="match status" value="1"/>
</dbReference>
<comment type="similarity">
    <text evidence="1">Belongs to the short-chain dehydrogenases/reductases (SDR) family.</text>
</comment>
<evidence type="ECO:0000313" key="2">
    <source>
        <dbReference type="EMBL" id="ABQ31794.1"/>
    </source>
</evidence>
<dbReference type="eggNOG" id="COG1028">
    <property type="taxonomic scope" value="Bacteria"/>
</dbReference>
<protein>
    <submittedName>
        <fullName evidence="2">Glucose 1-dehydrogenase</fullName>
        <ecNumber evidence="2">1.1.1.47</ecNumber>
    </submittedName>
</protein>
<proteinExistence type="inferred from homology"/>
<reference evidence="2 3" key="1">
    <citation type="submission" date="2007-05" db="EMBL/GenBank/DDBJ databases">
        <title>Complete sequence of chromosome of Acidiphilium cryptum JF-5.</title>
        <authorList>
            <consortium name="US DOE Joint Genome Institute"/>
            <person name="Copeland A."/>
            <person name="Lucas S."/>
            <person name="Lapidus A."/>
            <person name="Barry K."/>
            <person name="Detter J.C."/>
            <person name="Glavina del Rio T."/>
            <person name="Hammon N."/>
            <person name="Israni S."/>
            <person name="Dalin E."/>
            <person name="Tice H."/>
            <person name="Pitluck S."/>
            <person name="Sims D."/>
            <person name="Brettin T."/>
            <person name="Bruce D."/>
            <person name="Han C."/>
            <person name="Schmutz J."/>
            <person name="Larimer F."/>
            <person name="Land M."/>
            <person name="Hauser L."/>
            <person name="Kyrpides N."/>
            <person name="Kim E."/>
            <person name="Magnuson T."/>
            <person name="Richardson P."/>
        </authorList>
    </citation>
    <scope>NUCLEOTIDE SEQUENCE [LARGE SCALE GENOMIC DNA]</scope>
    <source>
        <strain evidence="2 3">JF-5</strain>
    </source>
</reference>
<dbReference type="STRING" id="349163.Acry_2603"/>
<dbReference type="InterPro" id="IPR050259">
    <property type="entry name" value="SDR"/>
</dbReference>
<dbReference type="PROSITE" id="PS00061">
    <property type="entry name" value="ADH_SHORT"/>
    <property type="match status" value="1"/>
</dbReference>
<name>A5G1R2_ACICJ</name>
<dbReference type="InterPro" id="IPR036291">
    <property type="entry name" value="NAD(P)-bd_dom_sf"/>
</dbReference>
<dbReference type="EC" id="1.1.1.47" evidence="2"/>
<dbReference type="FunFam" id="3.40.50.720:FF:000084">
    <property type="entry name" value="Short-chain dehydrogenase reductase"/>
    <property type="match status" value="1"/>
</dbReference>
<dbReference type="GO" id="GO:0047936">
    <property type="term" value="F:glucose 1-dehydrogenase [NAD(P)+] activity"/>
    <property type="evidence" value="ECO:0007669"/>
    <property type="project" value="UniProtKB-EC"/>
</dbReference>
<dbReference type="PRINTS" id="PR00081">
    <property type="entry name" value="GDHRDH"/>
</dbReference>
<dbReference type="RefSeq" id="WP_012040174.1">
    <property type="nucleotide sequence ID" value="NC_009484.1"/>
</dbReference>
<dbReference type="SUPFAM" id="SSF51735">
    <property type="entry name" value="NAD(P)-binding Rossmann-fold domains"/>
    <property type="match status" value="1"/>
</dbReference>
<dbReference type="EMBL" id="CP000697">
    <property type="protein sequence ID" value="ABQ31794.1"/>
    <property type="molecule type" value="Genomic_DNA"/>
</dbReference>
<keyword evidence="2" id="KW-0560">Oxidoreductase</keyword>
<dbReference type="Proteomes" id="UP000000245">
    <property type="component" value="Chromosome"/>
</dbReference>
<organism evidence="2 3">
    <name type="scientific">Acidiphilium cryptum (strain JF-5)</name>
    <dbReference type="NCBI Taxonomy" id="349163"/>
    <lineage>
        <taxon>Bacteria</taxon>
        <taxon>Pseudomonadati</taxon>
        <taxon>Pseudomonadota</taxon>
        <taxon>Alphaproteobacteria</taxon>
        <taxon>Acetobacterales</taxon>
        <taxon>Acidocellaceae</taxon>
        <taxon>Acidiphilium</taxon>
    </lineage>
</organism>
<dbReference type="AlphaFoldDB" id="A5G1R2"/>
<keyword evidence="3" id="KW-1185">Reference proteome</keyword>